<accession>F8IER6</accession>
<evidence type="ECO:0000313" key="3">
    <source>
        <dbReference type="Proteomes" id="UP000000292"/>
    </source>
</evidence>
<organism evidence="2 3">
    <name type="scientific">Alicyclobacillus acidocaldarius (strain Tc-4-1)</name>
    <name type="common">Bacillus acidocaldarius</name>
    <dbReference type="NCBI Taxonomy" id="1048834"/>
    <lineage>
        <taxon>Bacteria</taxon>
        <taxon>Bacillati</taxon>
        <taxon>Bacillota</taxon>
        <taxon>Bacilli</taxon>
        <taxon>Bacillales</taxon>
        <taxon>Alicyclobacillaceae</taxon>
        <taxon>Alicyclobacillus</taxon>
    </lineage>
</organism>
<dbReference type="EMBL" id="CP002902">
    <property type="protein sequence ID" value="AEJ43962.1"/>
    <property type="molecule type" value="Genomic_DNA"/>
</dbReference>
<dbReference type="HOGENOM" id="CLU_2766717_0_0_9"/>
<reference evidence="2 3" key="1">
    <citation type="journal article" date="2011" name="J. Bacteriol.">
        <title>Complete Genome Sequence of Alicyclobacillus acidocaldarius Strain Tc-4-1.</title>
        <authorList>
            <person name="Chen Y."/>
            <person name="He Y."/>
            <person name="Zhang B."/>
            <person name="Yang J."/>
            <person name="Li W."/>
            <person name="Dong Z."/>
            <person name="Hu S."/>
        </authorList>
    </citation>
    <scope>NUCLEOTIDE SEQUENCE [LARGE SCALE GENOMIC DNA]</scope>
    <source>
        <strain evidence="2 3">Tc-4-1</strain>
    </source>
</reference>
<dbReference type="Proteomes" id="UP000000292">
    <property type="component" value="Chromosome"/>
</dbReference>
<reference evidence="3" key="2">
    <citation type="submission" date="2011-06" db="EMBL/GenBank/DDBJ databases">
        <title>The complete genome sequence of Alicyclobacillus acidocaldarius sp. Tc-4-1.</title>
        <authorList>
            <person name="Chen Y."/>
            <person name="He Y."/>
            <person name="Dong Z."/>
            <person name="Hu S."/>
        </authorList>
    </citation>
    <scope>NUCLEOTIDE SEQUENCE [LARGE SCALE GENOMIC DNA]</scope>
    <source>
        <strain evidence="3">Tc-4-1</strain>
    </source>
</reference>
<evidence type="ECO:0000313" key="2">
    <source>
        <dbReference type="EMBL" id="AEJ43962.1"/>
    </source>
</evidence>
<evidence type="ECO:0000256" key="1">
    <source>
        <dbReference type="SAM" id="MobiDB-lite"/>
    </source>
</evidence>
<proteinExistence type="predicted"/>
<protein>
    <submittedName>
        <fullName evidence="2">Uncharacterized protein</fullName>
    </submittedName>
</protein>
<dbReference type="STRING" id="1048834.TC41_2051"/>
<name>F8IER6_ALIAT</name>
<feature type="region of interest" description="Disordered" evidence="1">
    <location>
        <begin position="1"/>
        <end position="24"/>
    </location>
</feature>
<sequence length="69" mass="7355">MPFDKPSAPIYDGTRSMSLGASRGNAAKRIGKPVRVRRGPATVNRKAGSVEPSRDATAIFAGRRADEDL</sequence>
<dbReference type="AlphaFoldDB" id="F8IER6"/>
<gene>
    <name evidence="2" type="ordered locus">TC41_2051</name>
</gene>
<dbReference type="KEGG" id="aad:TC41_2051"/>